<dbReference type="GeneID" id="19198322"/>
<feature type="transmembrane region" description="Helical" evidence="2">
    <location>
        <begin position="104"/>
        <end position="125"/>
    </location>
</feature>
<keyword evidence="2" id="KW-0812">Transmembrane</keyword>
<protein>
    <submittedName>
        <fullName evidence="3">Uncharacterized protein</fullName>
    </submittedName>
</protein>
<dbReference type="Pfam" id="PF10164">
    <property type="entry name" value="BRI3"/>
    <property type="match status" value="1"/>
</dbReference>
<dbReference type="OrthoDB" id="2564984at2759"/>
<dbReference type="EMBL" id="JH711576">
    <property type="protein sequence ID" value="EIW83194.1"/>
    <property type="molecule type" value="Genomic_DNA"/>
</dbReference>
<dbReference type="Proteomes" id="UP000053558">
    <property type="component" value="Unassembled WGS sequence"/>
</dbReference>
<keyword evidence="4" id="KW-1185">Reference proteome</keyword>
<evidence type="ECO:0000256" key="2">
    <source>
        <dbReference type="SAM" id="Phobius"/>
    </source>
</evidence>
<dbReference type="KEGG" id="cput:CONPUDRAFT_101873"/>
<proteinExistence type="predicted"/>
<organism evidence="3 4">
    <name type="scientific">Coniophora puteana (strain RWD-64-598)</name>
    <name type="common">Brown rot fungus</name>
    <dbReference type="NCBI Taxonomy" id="741705"/>
    <lineage>
        <taxon>Eukaryota</taxon>
        <taxon>Fungi</taxon>
        <taxon>Dikarya</taxon>
        <taxon>Basidiomycota</taxon>
        <taxon>Agaricomycotina</taxon>
        <taxon>Agaricomycetes</taxon>
        <taxon>Agaricomycetidae</taxon>
        <taxon>Boletales</taxon>
        <taxon>Coniophorineae</taxon>
        <taxon>Coniophoraceae</taxon>
        <taxon>Coniophora</taxon>
    </lineage>
</organism>
<dbReference type="OMA" id="DRKVYCE"/>
<sequence>MTKYQDQPSDSPPAYEYVAAQGSGSRDPLIPAVQPGDDMVKNTQPQPQPAPVATHGHPVPSYQNPTVHYYMDPATGERVASLLPPDHPEMVCLQAGGHIAQTRYGILGVIAAIVWFPLGIGLCLLDRRVKCRRCGAPIAEGPFC</sequence>
<dbReference type="InterPro" id="IPR019317">
    <property type="entry name" value="BRI3"/>
</dbReference>
<gene>
    <name evidence="3" type="ORF">CONPUDRAFT_101873</name>
</gene>
<reference evidence="4" key="1">
    <citation type="journal article" date="2012" name="Science">
        <title>The Paleozoic origin of enzymatic lignin decomposition reconstructed from 31 fungal genomes.</title>
        <authorList>
            <person name="Floudas D."/>
            <person name="Binder M."/>
            <person name="Riley R."/>
            <person name="Barry K."/>
            <person name="Blanchette R.A."/>
            <person name="Henrissat B."/>
            <person name="Martinez A.T."/>
            <person name="Otillar R."/>
            <person name="Spatafora J.W."/>
            <person name="Yadav J.S."/>
            <person name="Aerts A."/>
            <person name="Benoit I."/>
            <person name="Boyd A."/>
            <person name="Carlson A."/>
            <person name="Copeland A."/>
            <person name="Coutinho P.M."/>
            <person name="de Vries R.P."/>
            <person name="Ferreira P."/>
            <person name="Findley K."/>
            <person name="Foster B."/>
            <person name="Gaskell J."/>
            <person name="Glotzer D."/>
            <person name="Gorecki P."/>
            <person name="Heitman J."/>
            <person name="Hesse C."/>
            <person name="Hori C."/>
            <person name="Igarashi K."/>
            <person name="Jurgens J.A."/>
            <person name="Kallen N."/>
            <person name="Kersten P."/>
            <person name="Kohler A."/>
            <person name="Kuees U."/>
            <person name="Kumar T.K.A."/>
            <person name="Kuo A."/>
            <person name="LaButti K."/>
            <person name="Larrondo L.F."/>
            <person name="Lindquist E."/>
            <person name="Ling A."/>
            <person name="Lombard V."/>
            <person name="Lucas S."/>
            <person name="Lundell T."/>
            <person name="Martin R."/>
            <person name="McLaughlin D.J."/>
            <person name="Morgenstern I."/>
            <person name="Morin E."/>
            <person name="Murat C."/>
            <person name="Nagy L.G."/>
            <person name="Nolan M."/>
            <person name="Ohm R.A."/>
            <person name="Patyshakuliyeva A."/>
            <person name="Rokas A."/>
            <person name="Ruiz-Duenas F.J."/>
            <person name="Sabat G."/>
            <person name="Salamov A."/>
            <person name="Samejima M."/>
            <person name="Schmutz J."/>
            <person name="Slot J.C."/>
            <person name="St John F."/>
            <person name="Stenlid J."/>
            <person name="Sun H."/>
            <person name="Sun S."/>
            <person name="Syed K."/>
            <person name="Tsang A."/>
            <person name="Wiebenga A."/>
            <person name="Young D."/>
            <person name="Pisabarro A."/>
            <person name="Eastwood D.C."/>
            <person name="Martin F."/>
            <person name="Cullen D."/>
            <person name="Grigoriev I.V."/>
            <person name="Hibbett D.S."/>
        </authorList>
    </citation>
    <scope>NUCLEOTIDE SEQUENCE [LARGE SCALE GENOMIC DNA]</scope>
    <source>
        <strain evidence="4">RWD-64-598 SS2</strain>
    </source>
</reference>
<evidence type="ECO:0000313" key="3">
    <source>
        <dbReference type="EMBL" id="EIW83194.1"/>
    </source>
</evidence>
<accession>A0A5M3MWR1</accession>
<dbReference type="RefSeq" id="XP_007767021.1">
    <property type="nucleotide sequence ID" value="XM_007768831.1"/>
</dbReference>
<feature type="region of interest" description="Disordered" evidence="1">
    <location>
        <begin position="1"/>
        <end position="58"/>
    </location>
</feature>
<dbReference type="AlphaFoldDB" id="A0A5M3MWR1"/>
<comment type="caution">
    <text evidence="3">The sequence shown here is derived from an EMBL/GenBank/DDBJ whole genome shotgun (WGS) entry which is preliminary data.</text>
</comment>
<evidence type="ECO:0000256" key="1">
    <source>
        <dbReference type="SAM" id="MobiDB-lite"/>
    </source>
</evidence>
<keyword evidence="2" id="KW-1133">Transmembrane helix</keyword>
<name>A0A5M3MWR1_CONPW</name>
<keyword evidence="2" id="KW-0472">Membrane</keyword>
<evidence type="ECO:0000313" key="4">
    <source>
        <dbReference type="Proteomes" id="UP000053558"/>
    </source>
</evidence>